<dbReference type="Gene3D" id="3.20.20.80">
    <property type="entry name" value="Glycosidases"/>
    <property type="match status" value="1"/>
</dbReference>
<dbReference type="EMBL" id="QGSV01000228">
    <property type="protein sequence ID" value="PWU46115.1"/>
    <property type="molecule type" value="Genomic_DNA"/>
</dbReference>
<dbReference type="SUPFAM" id="SSF51445">
    <property type="entry name" value="(Trans)glycosidases"/>
    <property type="match status" value="1"/>
</dbReference>
<accession>A0A317JZR9</accession>
<dbReference type="GO" id="GO:0016998">
    <property type="term" value="P:cell wall macromolecule catabolic process"/>
    <property type="evidence" value="ECO:0007669"/>
    <property type="project" value="InterPro"/>
</dbReference>
<organism evidence="2 3">
    <name type="scientific">Micromonospora globispora</name>
    <dbReference type="NCBI Taxonomy" id="1450148"/>
    <lineage>
        <taxon>Bacteria</taxon>
        <taxon>Bacillati</taxon>
        <taxon>Actinomycetota</taxon>
        <taxon>Actinomycetes</taxon>
        <taxon>Micromonosporales</taxon>
        <taxon>Micromonosporaceae</taxon>
        <taxon>Micromonospora</taxon>
    </lineage>
</organism>
<keyword evidence="3" id="KW-1185">Reference proteome</keyword>
<sequence>MDLSHHDWDRVKGEFDWAAIRRATSPVVCLRATYGDPAGYNPTTRHFADMARGARAAGFDLIGGYHNLIKGDQASINRQVDYLRRTLDGVGAVWAMLDVERYPELVRNGLWPRFDDVRQFVDRWHAVDSRLLAVYLPRWIWADHLGRPDLRVLHAPLVSSNYGTNPNGTPSAVYTARGGDSGPGWAAYGGVTPTIWQYGSNVDCPGASGQTDCNAYRGTLTQLRALLTPEDDTMTPAEFSAILNDPTVAAQMRALPWQYAGGGIPPDKSTLNVLNDIYVTARALGAVVARESASPDEVQALLAALPAPPTAEQIAEATVRALGGQNPDEAAAAIVAVLGPERAAALAAALAAAAEGSA</sequence>
<name>A0A317JZR9_9ACTN</name>
<proteinExistence type="inferred from homology"/>
<evidence type="ECO:0000313" key="3">
    <source>
        <dbReference type="Proteomes" id="UP000245683"/>
    </source>
</evidence>
<protein>
    <submittedName>
        <fullName evidence="2">Uncharacterized protein</fullName>
    </submittedName>
</protein>
<dbReference type="GO" id="GO:0009253">
    <property type="term" value="P:peptidoglycan catabolic process"/>
    <property type="evidence" value="ECO:0007669"/>
    <property type="project" value="InterPro"/>
</dbReference>
<dbReference type="InterPro" id="IPR002053">
    <property type="entry name" value="Glyco_hydro_25"/>
</dbReference>
<reference evidence="3" key="1">
    <citation type="submission" date="2018-05" db="EMBL/GenBank/DDBJ databases">
        <title>Micromonospora globispora sp. nov. and Micromonospora rugosa sp. nov., isolated from marine sediment.</title>
        <authorList>
            <person name="Carro L."/>
            <person name="Aysel V."/>
            <person name="Cetin D."/>
            <person name="Igual J.M."/>
            <person name="Klenk H.-P."/>
            <person name="Trujillo M.E."/>
            <person name="Sahin N."/>
        </authorList>
    </citation>
    <scope>NUCLEOTIDE SEQUENCE [LARGE SCALE GENOMIC DNA]</scope>
    <source>
        <strain evidence="3">S2904</strain>
    </source>
</reference>
<dbReference type="Proteomes" id="UP000245683">
    <property type="component" value="Unassembled WGS sequence"/>
</dbReference>
<evidence type="ECO:0000256" key="1">
    <source>
        <dbReference type="ARBA" id="ARBA00010646"/>
    </source>
</evidence>
<gene>
    <name evidence="2" type="ORF">DLJ46_19120</name>
</gene>
<dbReference type="GO" id="GO:0003796">
    <property type="term" value="F:lysozyme activity"/>
    <property type="evidence" value="ECO:0007669"/>
    <property type="project" value="InterPro"/>
</dbReference>
<evidence type="ECO:0000313" key="2">
    <source>
        <dbReference type="EMBL" id="PWU46115.1"/>
    </source>
</evidence>
<comment type="caution">
    <text evidence="2">The sequence shown here is derived from an EMBL/GenBank/DDBJ whole genome shotgun (WGS) entry which is preliminary data.</text>
</comment>
<dbReference type="AlphaFoldDB" id="A0A317JZR9"/>
<dbReference type="PROSITE" id="PS51904">
    <property type="entry name" value="GLYCOSYL_HYDROL_F25_2"/>
    <property type="match status" value="1"/>
</dbReference>
<dbReference type="InterPro" id="IPR017853">
    <property type="entry name" value="GH"/>
</dbReference>
<comment type="similarity">
    <text evidence="1">Belongs to the glycosyl hydrolase 25 family.</text>
</comment>